<evidence type="ECO:0000256" key="1">
    <source>
        <dbReference type="ARBA" id="ARBA00005495"/>
    </source>
</evidence>
<organism evidence="6 7">
    <name type="scientific">Sphingomonas lycopersici</name>
    <dbReference type="NCBI Taxonomy" id="2951807"/>
    <lineage>
        <taxon>Bacteria</taxon>
        <taxon>Pseudomonadati</taxon>
        <taxon>Pseudomonadota</taxon>
        <taxon>Alphaproteobacteria</taxon>
        <taxon>Sphingomonadales</taxon>
        <taxon>Sphingomonadaceae</taxon>
        <taxon>Sphingomonas</taxon>
    </lineage>
</organism>
<evidence type="ECO:0000313" key="7">
    <source>
        <dbReference type="Proteomes" id="UP001165565"/>
    </source>
</evidence>
<proteinExistence type="inferred from homology"/>
<evidence type="ECO:0000259" key="5">
    <source>
        <dbReference type="PROSITE" id="PS51891"/>
    </source>
</evidence>
<keyword evidence="3" id="KW-0862">Zinc</keyword>
<dbReference type="SUPFAM" id="SSF51316">
    <property type="entry name" value="Mss4-like"/>
    <property type="match status" value="1"/>
</dbReference>
<protein>
    <submittedName>
        <fullName evidence="6">GFA family protein</fullName>
    </submittedName>
</protein>
<dbReference type="GO" id="GO:0016846">
    <property type="term" value="F:carbon-sulfur lyase activity"/>
    <property type="evidence" value="ECO:0007669"/>
    <property type="project" value="InterPro"/>
</dbReference>
<evidence type="ECO:0000256" key="4">
    <source>
        <dbReference type="ARBA" id="ARBA00023239"/>
    </source>
</evidence>
<comment type="caution">
    <text evidence="6">The sequence shown here is derived from an EMBL/GenBank/DDBJ whole genome shotgun (WGS) entry which is preliminary data.</text>
</comment>
<dbReference type="InterPro" id="IPR006913">
    <property type="entry name" value="CENP-V/GFA"/>
</dbReference>
<dbReference type="AlphaFoldDB" id="A0AA42CRA3"/>
<evidence type="ECO:0000256" key="3">
    <source>
        <dbReference type="ARBA" id="ARBA00022833"/>
    </source>
</evidence>
<feature type="domain" description="CENP-V/GFA" evidence="5">
    <location>
        <begin position="2"/>
        <end position="116"/>
    </location>
</feature>
<dbReference type="RefSeq" id="WP_179512231.1">
    <property type="nucleotide sequence ID" value="NZ_JANFAU010000024.1"/>
</dbReference>
<name>A0AA42CRA3_9SPHN</name>
<comment type="similarity">
    <text evidence="1">Belongs to the Gfa family.</text>
</comment>
<gene>
    <name evidence="6" type="ORF">NEE01_15010</name>
</gene>
<dbReference type="PROSITE" id="PS51891">
    <property type="entry name" value="CENP_V_GFA"/>
    <property type="match status" value="1"/>
</dbReference>
<dbReference type="EMBL" id="JANFAV010000011">
    <property type="protein sequence ID" value="MCW6536089.1"/>
    <property type="molecule type" value="Genomic_DNA"/>
</dbReference>
<dbReference type="Pfam" id="PF04828">
    <property type="entry name" value="GFA"/>
    <property type="match status" value="1"/>
</dbReference>
<keyword evidence="7" id="KW-1185">Reference proteome</keyword>
<keyword evidence="2" id="KW-0479">Metal-binding</keyword>
<evidence type="ECO:0000256" key="2">
    <source>
        <dbReference type="ARBA" id="ARBA00022723"/>
    </source>
</evidence>
<reference evidence="6" key="1">
    <citation type="submission" date="2022-06" db="EMBL/GenBank/DDBJ databases">
        <title>Sphingomonas sp. nov. isolated from rhizosphere soil of tomato.</title>
        <authorList>
            <person name="Dong H."/>
            <person name="Gao R."/>
        </authorList>
    </citation>
    <scope>NUCLEOTIDE SEQUENCE</scope>
    <source>
        <strain evidence="6">MMSM24</strain>
    </source>
</reference>
<dbReference type="Gene3D" id="3.90.1590.10">
    <property type="entry name" value="glutathione-dependent formaldehyde- activating enzyme (gfa)"/>
    <property type="match status" value="1"/>
</dbReference>
<evidence type="ECO:0000313" key="6">
    <source>
        <dbReference type="EMBL" id="MCW6536089.1"/>
    </source>
</evidence>
<dbReference type="PANTHER" id="PTHR33337:SF40">
    <property type="entry name" value="CENP-V_GFA DOMAIN-CONTAINING PROTEIN-RELATED"/>
    <property type="match status" value="1"/>
</dbReference>
<accession>A0AA42CRA3</accession>
<dbReference type="PANTHER" id="PTHR33337">
    <property type="entry name" value="GFA DOMAIN-CONTAINING PROTEIN"/>
    <property type="match status" value="1"/>
</dbReference>
<dbReference type="InterPro" id="IPR011057">
    <property type="entry name" value="Mss4-like_sf"/>
</dbReference>
<dbReference type="Proteomes" id="UP001165565">
    <property type="component" value="Unassembled WGS sequence"/>
</dbReference>
<keyword evidence="4" id="KW-0456">Lyase</keyword>
<sequence>MHAGSCLCGAITFTVAGDLPPPAVCHCSQCRKQSGHCFASTEVPTSALTIADEHSLAWYQSSEKARRGFCASCGSTLFWAPLHDDKIAVAMGAFDKPTGTTIGMHIYVADKGDYYDITDGLPQRAAS</sequence>
<dbReference type="GO" id="GO:0046872">
    <property type="term" value="F:metal ion binding"/>
    <property type="evidence" value="ECO:0007669"/>
    <property type="project" value="UniProtKB-KW"/>
</dbReference>